<dbReference type="EMBL" id="LR593886">
    <property type="protein sequence ID" value="VTR91006.1"/>
    <property type="molecule type" value="Genomic_DNA"/>
</dbReference>
<sequence length="142" mass="16127">MDEFAEQVARTAMNVVEMSEVMSYGVLDYSESSLALLEQMAEEVAGYFEDMTTDQRETASQQFGCYILEVGRRQFGGRYAWFEQRNQPVLIVGEPTFRVAMITWDKVLGRLSGDSGDNIPFFYSGFAERVRRAEPGTDALYV</sequence>
<evidence type="ECO:0000313" key="1">
    <source>
        <dbReference type="EMBL" id="VTR91006.1"/>
    </source>
</evidence>
<dbReference type="Proteomes" id="UP000464178">
    <property type="component" value="Chromosome"/>
</dbReference>
<accession>A0A6P2CRP8</accession>
<dbReference type="RefSeq" id="WP_162666063.1">
    <property type="nucleotide sequence ID" value="NZ_LR593886.1"/>
</dbReference>
<protein>
    <submittedName>
        <fullName evidence="1">Uncharacterized protein</fullName>
    </submittedName>
</protein>
<dbReference type="KEGG" id="gms:SOIL9_67080"/>
<name>A0A6P2CRP8_9BACT</name>
<organism evidence="1 2">
    <name type="scientific">Gemmata massiliana</name>
    <dbReference type="NCBI Taxonomy" id="1210884"/>
    <lineage>
        <taxon>Bacteria</taxon>
        <taxon>Pseudomonadati</taxon>
        <taxon>Planctomycetota</taxon>
        <taxon>Planctomycetia</taxon>
        <taxon>Gemmatales</taxon>
        <taxon>Gemmataceae</taxon>
        <taxon>Gemmata</taxon>
    </lineage>
</organism>
<keyword evidence="2" id="KW-1185">Reference proteome</keyword>
<gene>
    <name evidence="1" type="ORF">SOIL9_67080</name>
</gene>
<evidence type="ECO:0000313" key="2">
    <source>
        <dbReference type="Proteomes" id="UP000464178"/>
    </source>
</evidence>
<dbReference type="AlphaFoldDB" id="A0A6P2CRP8"/>
<reference evidence="1 2" key="1">
    <citation type="submission" date="2019-05" db="EMBL/GenBank/DDBJ databases">
        <authorList>
            <consortium name="Science for Life Laboratories"/>
        </authorList>
    </citation>
    <scope>NUCLEOTIDE SEQUENCE [LARGE SCALE GENOMIC DNA]</scope>
    <source>
        <strain evidence="1">Soil9</strain>
    </source>
</reference>
<proteinExistence type="predicted"/>